<accession>A0ABP9LDX4</accession>
<feature type="compositionally biased region" description="Polar residues" evidence="1">
    <location>
        <begin position="181"/>
        <end position="190"/>
    </location>
</feature>
<feature type="compositionally biased region" description="Basic and acidic residues" evidence="1">
    <location>
        <begin position="102"/>
        <end position="127"/>
    </location>
</feature>
<evidence type="ECO:0000256" key="1">
    <source>
        <dbReference type="SAM" id="MobiDB-lite"/>
    </source>
</evidence>
<feature type="region of interest" description="Disordered" evidence="1">
    <location>
        <begin position="144"/>
        <end position="190"/>
    </location>
</feature>
<organism evidence="2 3">
    <name type="scientific">Streptomyces similanensis</name>
    <dbReference type="NCBI Taxonomy" id="1274988"/>
    <lineage>
        <taxon>Bacteria</taxon>
        <taxon>Bacillati</taxon>
        <taxon>Actinomycetota</taxon>
        <taxon>Actinomycetes</taxon>
        <taxon>Kitasatosporales</taxon>
        <taxon>Streptomycetaceae</taxon>
        <taxon>Streptomyces</taxon>
    </lineage>
</organism>
<sequence length="190" mass="20686">MLKRQMFGRAGFDLLRKRVLVSDTGVRVPESGARHAPDVGKEDAHRYRTRRDAWRTKSNRKKTRICGGRGTPSRRGGAPGRPSPTISAWQHPPSPRWTALPRAEKASKPLGKEPTEEQEAHRQKDIHAAADALEQARKWTNFSASAHDGLPADCAPPASDVPARLPPAAPAVAAHRRSGGQRLSGSNPVL</sequence>
<gene>
    <name evidence="2" type="ORF">GCM10023336_62610</name>
</gene>
<reference evidence="3" key="1">
    <citation type="journal article" date="2019" name="Int. J. Syst. Evol. Microbiol.">
        <title>The Global Catalogue of Microorganisms (GCM) 10K type strain sequencing project: providing services to taxonomists for standard genome sequencing and annotation.</title>
        <authorList>
            <consortium name="The Broad Institute Genomics Platform"/>
            <consortium name="The Broad Institute Genome Sequencing Center for Infectious Disease"/>
            <person name="Wu L."/>
            <person name="Ma J."/>
        </authorList>
    </citation>
    <scope>NUCLEOTIDE SEQUENCE [LARGE SCALE GENOMIC DNA]</scope>
    <source>
        <strain evidence="3">JCM 18410</strain>
    </source>
</reference>
<protein>
    <submittedName>
        <fullName evidence="2">Uncharacterized protein</fullName>
    </submittedName>
</protein>
<comment type="caution">
    <text evidence="2">The sequence shown here is derived from an EMBL/GenBank/DDBJ whole genome shotgun (WGS) entry which is preliminary data.</text>
</comment>
<feature type="region of interest" description="Disordered" evidence="1">
    <location>
        <begin position="29"/>
        <end position="127"/>
    </location>
</feature>
<name>A0ABP9LDX4_9ACTN</name>
<keyword evidence="3" id="KW-1185">Reference proteome</keyword>
<evidence type="ECO:0000313" key="2">
    <source>
        <dbReference type="EMBL" id="GAA5074471.1"/>
    </source>
</evidence>
<dbReference type="Proteomes" id="UP001500124">
    <property type="component" value="Unassembled WGS sequence"/>
</dbReference>
<feature type="compositionally biased region" description="Basic and acidic residues" evidence="1">
    <location>
        <begin position="32"/>
        <end position="55"/>
    </location>
</feature>
<evidence type="ECO:0000313" key="3">
    <source>
        <dbReference type="Proteomes" id="UP001500124"/>
    </source>
</evidence>
<proteinExistence type="predicted"/>
<dbReference type="EMBL" id="BAABKC010000111">
    <property type="protein sequence ID" value="GAA5074471.1"/>
    <property type="molecule type" value="Genomic_DNA"/>
</dbReference>